<name>A0A1F7XVQ8_9BACT</name>
<organism evidence="1 2">
    <name type="scientific">Candidatus Woesebacteria bacterium RIFCSPHIGHO2_01_FULL_38_26b</name>
    <dbReference type="NCBI Taxonomy" id="1802491"/>
    <lineage>
        <taxon>Bacteria</taxon>
        <taxon>Candidatus Woeseibacteriota</taxon>
    </lineage>
</organism>
<protein>
    <submittedName>
        <fullName evidence="1">Uncharacterized protein</fullName>
    </submittedName>
</protein>
<proteinExistence type="predicted"/>
<sequence length="248" mass="28913">MTDELEQTRRAIESHKKDLERRVQEEKNFEALLESRTKLRKDNLEINRQKIKPHIIQLLTTINQQALNGKGLVKNWDTLITDLRWEEQWHEGTEDPDSGSRNYYKSGYRAAQEQYEYTRLYLPETDSVVLSLLLVKSGRSQEFPALIEHFNKKGYLTYATSSDINKKQPPSVTLTSVNTDCLVTACCYPNFIKNPEKWRPFGSRNIRAIDPRFVHEVDGAPLFEPLENVLQYAQEDILSAIRYTYNIA</sequence>
<evidence type="ECO:0000313" key="1">
    <source>
        <dbReference type="EMBL" id="OGM19137.1"/>
    </source>
</evidence>
<dbReference type="AlphaFoldDB" id="A0A1F7XVQ8"/>
<reference evidence="1 2" key="1">
    <citation type="journal article" date="2016" name="Nat. Commun.">
        <title>Thousands of microbial genomes shed light on interconnected biogeochemical processes in an aquifer system.</title>
        <authorList>
            <person name="Anantharaman K."/>
            <person name="Brown C.T."/>
            <person name="Hug L.A."/>
            <person name="Sharon I."/>
            <person name="Castelle C.J."/>
            <person name="Probst A.J."/>
            <person name="Thomas B.C."/>
            <person name="Singh A."/>
            <person name="Wilkins M.J."/>
            <person name="Karaoz U."/>
            <person name="Brodie E.L."/>
            <person name="Williams K.H."/>
            <person name="Hubbard S.S."/>
            <person name="Banfield J.F."/>
        </authorList>
    </citation>
    <scope>NUCLEOTIDE SEQUENCE [LARGE SCALE GENOMIC DNA]</scope>
</reference>
<evidence type="ECO:0000313" key="2">
    <source>
        <dbReference type="Proteomes" id="UP000176741"/>
    </source>
</evidence>
<accession>A0A1F7XVQ8</accession>
<gene>
    <name evidence="1" type="ORF">A2771_01380</name>
</gene>
<comment type="caution">
    <text evidence="1">The sequence shown here is derived from an EMBL/GenBank/DDBJ whole genome shotgun (WGS) entry which is preliminary data.</text>
</comment>
<dbReference type="Proteomes" id="UP000176741">
    <property type="component" value="Unassembled WGS sequence"/>
</dbReference>
<dbReference type="EMBL" id="MGGD01000080">
    <property type="protein sequence ID" value="OGM19137.1"/>
    <property type="molecule type" value="Genomic_DNA"/>
</dbReference>